<proteinExistence type="predicted"/>
<dbReference type="EMBL" id="KV417551">
    <property type="protein sequence ID" value="KZP20957.1"/>
    <property type="molecule type" value="Genomic_DNA"/>
</dbReference>
<keyword evidence="4" id="KW-1185">Reference proteome</keyword>
<feature type="transmembrane region" description="Helical" evidence="2">
    <location>
        <begin position="104"/>
        <end position="127"/>
    </location>
</feature>
<keyword evidence="2" id="KW-1133">Transmembrane helix</keyword>
<evidence type="ECO:0000256" key="2">
    <source>
        <dbReference type="SAM" id="Phobius"/>
    </source>
</evidence>
<name>A0A166JKE6_9AGAM</name>
<evidence type="ECO:0000256" key="1">
    <source>
        <dbReference type="SAM" id="MobiDB-lite"/>
    </source>
</evidence>
<organism evidence="3 4">
    <name type="scientific">Athelia psychrophila</name>
    <dbReference type="NCBI Taxonomy" id="1759441"/>
    <lineage>
        <taxon>Eukaryota</taxon>
        <taxon>Fungi</taxon>
        <taxon>Dikarya</taxon>
        <taxon>Basidiomycota</taxon>
        <taxon>Agaricomycotina</taxon>
        <taxon>Agaricomycetes</taxon>
        <taxon>Agaricomycetidae</taxon>
        <taxon>Atheliales</taxon>
        <taxon>Atheliaceae</taxon>
        <taxon>Athelia</taxon>
    </lineage>
</organism>
<keyword evidence="2" id="KW-0472">Membrane</keyword>
<gene>
    <name evidence="3" type="ORF">FIBSPDRAFT_891558</name>
</gene>
<keyword evidence="2" id="KW-0812">Transmembrane</keyword>
<feature type="region of interest" description="Disordered" evidence="1">
    <location>
        <begin position="63"/>
        <end position="89"/>
    </location>
</feature>
<sequence>MYNDGREDRFRNGDVVPTRHSKRQHHVVAVLGARKPMHMTGWPISPVSDARFDDYASAASESQATQMYESCPTGVADDEDRTIYAGNGNDESSRPAVSAYAMVFGLRIGSFLAFGLSVWAACIPMMVYTRPDAPGRDDGMVRANRGSGR</sequence>
<protein>
    <submittedName>
        <fullName evidence="3">Uncharacterized protein</fullName>
    </submittedName>
</protein>
<dbReference type="Proteomes" id="UP000076532">
    <property type="component" value="Unassembled WGS sequence"/>
</dbReference>
<reference evidence="3 4" key="1">
    <citation type="journal article" date="2016" name="Mol. Biol. Evol.">
        <title>Comparative Genomics of Early-Diverging Mushroom-Forming Fungi Provides Insights into the Origins of Lignocellulose Decay Capabilities.</title>
        <authorList>
            <person name="Nagy L.G."/>
            <person name="Riley R."/>
            <person name="Tritt A."/>
            <person name="Adam C."/>
            <person name="Daum C."/>
            <person name="Floudas D."/>
            <person name="Sun H."/>
            <person name="Yadav J.S."/>
            <person name="Pangilinan J."/>
            <person name="Larsson K.H."/>
            <person name="Matsuura K."/>
            <person name="Barry K."/>
            <person name="Labutti K."/>
            <person name="Kuo R."/>
            <person name="Ohm R.A."/>
            <person name="Bhattacharya S.S."/>
            <person name="Shirouzu T."/>
            <person name="Yoshinaga Y."/>
            <person name="Martin F.M."/>
            <person name="Grigoriev I.V."/>
            <person name="Hibbett D.S."/>
        </authorList>
    </citation>
    <scope>NUCLEOTIDE SEQUENCE [LARGE SCALE GENOMIC DNA]</scope>
    <source>
        <strain evidence="3 4">CBS 109695</strain>
    </source>
</reference>
<evidence type="ECO:0000313" key="4">
    <source>
        <dbReference type="Proteomes" id="UP000076532"/>
    </source>
</evidence>
<accession>A0A166JKE6</accession>
<dbReference type="AlphaFoldDB" id="A0A166JKE6"/>
<evidence type="ECO:0000313" key="3">
    <source>
        <dbReference type="EMBL" id="KZP20957.1"/>
    </source>
</evidence>